<reference evidence="1" key="1">
    <citation type="submission" date="2020-05" db="EMBL/GenBank/DDBJ databases">
        <authorList>
            <person name="Chiriac C."/>
            <person name="Salcher M."/>
            <person name="Ghai R."/>
            <person name="Kavagutti S V."/>
        </authorList>
    </citation>
    <scope>NUCLEOTIDE SEQUENCE</scope>
</reference>
<gene>
    <name evidence="1" type="ORF">UFOPK4049_00220</name>
</gene>
<dbReference type="EMBL" id="CAFBPB010000016">
    <property type="protein sequence ID" value="CAB4997469.1"/>
    <property type="molecule type" value="Genomic_DNA"/>
</dbReference>
<accession>A0A6J7P2S0</accession>
<name>A0A6J7P2S0_9ZZZZ</name>
<sequence>MWIFTTEGFISAVYKHDAVQVRARDHKSLQNLATYCASEIKHTPVADYPYRLETDRNHLATWLSQQALLMEYGNFKSEVEAVRGFEFAAPLHKVWDVMHEVEDAKARIRS</sequence>
<dbReference type="AlphaFoldDB" id="A0A6J7P2S0"/>
<evidence type="ECO:0000313" key="1">
    <source>
        <dbReference type="EMBL" id="CAB4997469.1"/>
    </source>
</evidence>
<proteinExistence type="predicted"/>
<protein>
    <submittedName>
        <fullName evidence="1">Unannotated protein</fullName>
    </submittedName>
</protein>
<organism evidence="1">
    <name type="scientific">freshwater metagenome</name>
    <dbReference type="NCBI Taxonomy" id="449393"/>
    <lineage>
        <taxon>unclassified sequences</taxon>
        <taxon>metagenomes</taxon>
        <taxon>ecological metagenomes</taxon>
    </lineage>
</organism>